<evidence type="ECO:0000256" key="2">
    <source>
        <dbReference type="ARBA" id="ARBA00022980"/>
    </source>
</evidence>
<dbReference type="STRING" id="525904.Tter_0716"/>
<reference evidence="8" key="1">
    <citation type="journal article" date="2010" name="Stand. Genomic Sci.">
        <title>Complete genome sequence of 'Thermobaculum terrenum' type strain (YNP1).</title>
        <authorList>
            <person name="Kiss H."/>
            <person name="Cleland D."/>
            <person name="Lapidus A."/>
            <person name="Lucas S."/>
            <person name="Glavina Del Rio T."/>
            <person name="Nolan M."/>
            <person name="Tice H."/>
            <person name="Han C."/>
            <person name="Goodwin L."/>
            <person name="Pitluck S."/>
            <person name="Liolios K."/>
            <person name="Ivanova N."/>
            <person name="Mavromatis K."/>
            <person name="Ovchinnikova G."/>
            <person name="Pati A."/>
            <person name="Chen A."/>
            <person name="Palaniappan K."/>
            <person name="Land M."/>
            <person name="Hauser L."/>
            <person name="Chang Y."/>
            <person name="Jeffries C."/>
            <person name="Lu M."/>
            <person name="Brettin T."/>
            <person name="Detter J."/>
            <person name="Goker M."/>
            <person name="Tindall B."/>
            <person name="Beck B."/>
            <person name="McDermott T."/>
            <person name="Woyke T."/>
            <person name="Bristow J."/>
            <person name="Eisen J."/>
            <person name="Markowitz V."/>
            <person name="Hugenholtz P."/>
            <person name="Kyrpides N."/>
            <person name="Klenk H."/>
            <person name="Cheng J."/>
        </authorList>
    </citation>
    <scope>NUCLEOTIDE SEQUENCE [LARGE SCALE GENOMIC DNA]</scope>
    <source>
        <strain evidence="8">ATCC BAA-798 / YNP1</strain>
    </source>
</reference>
<dbReference type="InterPro" id="IPR002136">
    <property type="entry name" value="Ribosomal_uL4"/>
</dbReference>
<dbReference type="GO" id="GO:0006412">
    <property type="term" value="P:translation"/>
    <property type="evidence" value="ECO:0007669"/>
    <property type="project" value="UniProtKB-UniRule"/>
</dbReference>
<dbReference type="PANTHER" id="PTHR10746:SF6">
    <property type="entry name" value="LARGE RIBOSOMAL SUBUNIT PROTEIN UL4M"/>
    <property type="match status" value="1"/>
</dbReference>
<dbReference type="SUPFAM" id="SSF52166">
    <property type="entry name" value="Ribosomal protein L4"/>
    <property type="match status" value="1"/>
</dbReference>
<evidence type="ECO:0000313" key="7">
    <source>
        <dbReference type="EMBL" id="ACZ41633.1"/>
    </source>
</evidence>
<dbReference type="GO" id="GO:0019843">
    <property type="term" value="F:rRNA binding"/>
    <property type="evidence" value="ECO:0007669"/>
    <property type="project" value="UniProtKB-UniRule"/>
</dbReference>
<dbReference type="InterPro" id="IPR023574">
    <property type="entry name" value="Ribosomal_uL4_dom_sf"/>
</dbReference>
<evidence type="ECO:0000256" key="3">
    <source>
        <dbReference type="ARBA" id="ARBA00023274"/>
    </source>
</evidence>
<dbReference type="GO" id="GO:1990904">
    <property type="term" value="C:ribonucleoprotein complex"/>
    <property type="evidence" value="ECO:0007669"/>
    <property type="project" value="UniProtKB-KW"/>
</dbReference>
<protein>
    <recommendedName>
        <fullName evidence="4 5">Large ribosomal subunit protein uL4</fullName>
    </recommendedName>
</protein>
<dbReference type="PANTHER" id="PTHR10746">
    <property type="entry name" value="50S RIBOSOMAL PROTEIN L4"/>
    <property type="match status" value="1"/>
</dbReference>
<evidence type="ECO:0000256" key="1">
    <source>
        <dbReference type="ARBA" id="ARBA00010528"/>
    </source>
</evidence>
<comment type="similarity">
    <text evidence="1 5">Belongs to the universal ribosomal protein uL4 family.</text>
</comment>
<evidence type="ECO:0000256" key="4">
    <source>
        <dbReference type="ARBA" id="ARBA00035244"/>
    </source>
</evidence>
<organism evidence="7 8">
    <name type="scientific">Thermobaculum terrenum (strain ATCC BAA-798 / CCMEE 7001 / YNP1)</name>
    <dbReference type="NCBI Taxonomy" id="525904"/>
    <lineage>
        <taxon>Bacteria</taxon>
        <taxon>Bacillati</taxon>
        <taxon>Chloroflexota</taxon>
        <taxon>Chloroflexia</taxon>
        <taxon>Candidatus Thermobaculales</taxon>
        <taxon>Candidatus Thermobaculaceae</taxon>
        <taxon>Thermobaculum</taxon>
    </lineage>
</organism>
<dbReference type="Gene3D" id="3.40.1370.10">
    <property type="match status" value="1"/>
</dbReference>
<proteinExistence type="inferred from homology"/>
<dbReference type="Proteomes" id="UP000000323">
    <property type="component" value="Chromosome 1"/>
</dbReference>
<dbReference type="Pfam" id="PF00573">
    <property type="entry name" value="Ribosomal_L4"/>
    <property type="match status" value="1"/>
</dbReference>
<dbReference type="RefSeq" id="WP_012874668.1">
    <property type="nucleotide sequence ID" value="NC_013525.1"/>
</dbReference>
<dbReference type="GO" id="GO:0005840">
    <property type="term" value="C:ribosome"/>
    <property type="evidence" value="ECO:0007669"/>
    <property type="project" value="UniProtKB-KW"/>
</dbReference>
<sequence length="223" mass="24525">MQLPVYNLNGDIVSQLEVSDLVFGIQPNLAVMHQALVRQLANARTGTHDTRTRAEVSGGGRKPWRQKGTGRARQGSIRAPQWRGGGVVFGPHPRSYEQRMPRKMRRLALRSALSQKVAEERLLVVTGLSEIEPRTKAMIAALEKLGLAGQKVLIATNGRNESVQKAGSNLPNVKVIHASNLNIADLLKYDYLFLEDGAVNSLQEILLRSVGKRRAAQFTEATS</sequence>
<evidence type="ECO:0000256" key="5">
    <source>
        <dbReference type="HAMAP-Rule" id="MF_01328"/>
    </source>
</evidence>
<dbReference type="HAMAP" id="MF_01328_B">
    <property type="entry name" value="Ribosomal_uL4_B"/>
    <property type="match status" value="1"/>
</dbReference>
<dbReference type="OrthoDB" id="9803201at2"/>
<comment type="function">
    <text evidence="5">Forms part of the polypeptide exit tunnel.</text>
</comment>
<keyword evidence="5" id="KW-0694">RNA-binding</keyword>
<gene>
    <name evidence="5" type="primary">rplD</name>
    <name evidence="7" type="ordered locus">Tter_0716</name>
</gene>
<dbReference type="EMBL" id="CP001825">
    <property type="protein sequence ID" value="ACZ41633.1"/>
    <property type="molecule type" value="Genomic_DNA"/>
</dbReference>
<keyword evidence="2 5" id="KW-0689">Ribosomal protein</keyword>
<keyword evidence="3 5" id="KW-0687">Ribonucleoprotein</keyword>
<comment type="function">
    <text evidence="5">One of the primary rRNA binding proteins, this protein initially binds near the 5'-end of the 23S rRNA. It is important during the early stages of 50S assembly. It makes multiple contacts with different domains of the 23S rRNA in the assembled 50S subunit and ribosome.</text>
</comment>
<dbReference type="eggNOG" id="COG0088">
    <property type="taxonomic scope" value="Bacteria"/>
</dbReference>
<feature type="region of interest" description="Disordered" evidence="6">
    <location>
        <begin position="44"/>
        <end position="76"/>
    </location>
</feature>
<dbReference type="GO" id="GO:0003735">
    <property type="term" value="F:structural constituent of ribosome"/>
    <property type="evidence" value="ECO:0007669"/>
    <property type="project" value="InterPro"/>
</dbReference>
<dbReference type="KEGG" id="ttr:Tter_0716"/>
<dbReference type="HOGENOM" id="CLU_041575_5_2_0"/>
<keyword evidence="8" id="KW-1185">Reference proteome</keyword>
<evidence type="ECO:0000313" key="8">
    <source>
        <dbReference type="Proteomes" id="UP000000323"/>
    </source>
</evidence>
<evidence type="ECO:0000256" key="6">
    <source>
        <dbReference type="SAM" id="MobiDB-lite"/>
    </source>
</evidence>
<name>D1CFC7_THET1</name>
<dbReference type="AlphaFoldDB" id="D1CFC7"/>
<accession>D1CFC7</accession>
<keyword evidence="5" id="KW-0699">rRNA-binding</keyword>
<dbReference type="NCBIfam" id="TIGR03953">
    <property type="entry name" value="rplD_bact"/>
    <property type="match status" value="1"/>
</dbReference>
<comment type="subunit">
    <text evidence="5">Part of the 50S ribosomal subunit.</text>
</comment>
<dbReference type="InterPro" id="IPR013005">
    <property type="entry name" value="Ribosomal_uL4-like"/>
</dbReference>